<dbReference type="InterPro" id="IPR050535">
    <property type="entry name" value="DNA_Repair-Maintenance_Comp"/>
</dbReference>
<keyword evidence="2" id="KW-0378">Hydrolase</keyword>
<evidence type="ECO:0000313" key="2">
    <source>
        <dbReference type="EMBL" id="AIE93315.1"/>
    </source>
</evidence>
<dbReference type="AlphaFoldDB" id="A0A075FNV6"/>
<proteinExistence type="predicted"/>
<feature type="domain" description="Calcineurin-like phosphoesterase" evidence="1">
    <location>
        <begin position="2"/>
        <end position="61"/>
    </location>
</feature>
<dbReference type="Gene3D" id="3.60.21.10">
    <property type="match status" value="1"/>
</dbReference>
<protein>
    <submittedName>
        <fullName evidence="2">DNA repair exonuclease</fullName>
    </submittedName>
</protein>
<keyword evidence="2" id="KW-0269">Exonuclease</keyword>
<reference evidence="2" key="1">
    <citation type="journal article" date="2014" name="Genome Biol. Evol.">
        <title>Pangenome evidence for extensive interdomain horizontal transfer affecting lineage core and shell genes in uncultured planktonic thaumarchaeota and euryarchaeota.</title>
        <authorList>
            <person name="Deschamps P."/>
            <person name="Zivanovic Y."/>
            <person name="Moreira D."/>
            <person name="Rodriguez-Valera F."/>
            <person name="Lopez-Garcia P."/>
        </authorList>
    </citation>
    <scope>NUCLEOTIDE SEQUENCE</scope>
</reference>
<name>A0A075FNV6_9ARCH</name>
<dbReference type="SUPFAM" id="SSF56300">
    <property type="entry name" value="Metallo-dependent phosphatases"/>
    <property type="match status" value="1"/>
</dbReference>
<sequence length="66" mass="7580">MFKFAHIADIHIGAHKDKKLIDLEIEAFNESIDVCIKEGVKFIIIAGDFFDKPVPELEQVRKIIKN</sequence>
<dbReference type="PANTHER" id="PTHR30337:SF0">
    <property type="entry name" value="NUCLEASE SBCCD SUBUNIT D"/>
    <property type="match status" value="1"/>
</dbReference>
<dbReference type="GO" id="GO:0004527">
    <property type="term" value="F:exonuclease activity"/>
    <property type="evidence" value="ECO:0007669"/>
    <property type="project" value="UniProtKB-KW"/>
</dbReference>
<dbReference type="EMBL" id="KF900391">
    <property type="protein sequence ID" value="AIE93315.1"/>
    <property type="molecule type" value="Genomic_DNA"/>
</dbReference>
<dbReference type="InterPro" id="IPR004843">
    <property type="entry name" value="Calcineurin-like_PHP"/>
</dbReference>
<evidence type="ECO:0000259" key="1">
    <source>
        <dbReference type="Pfam" id="PF00149"/>
    </source>
</evidence>
<dbReference type="Pfam" id="PF00149">
    <property type="entry name" value="Metallophos"/>
    <property type="match status" value="1"/>
</dbReference>
<keyword evidence="2" id="KW-0540">Nuclease</keyword>
<organism evidence="2">
    <name type="scientific">uncultured marine thaumarchaeote AD1000_33_G09</name>
    <dbReference type="NCBI Taxonomy" id="1455909"/>
    <lineage>
        <taxon>Archaea</taxon>
        <taxon>Nitrososphaerota</taxon>
        <taxon>environmental samples</taxon>
    </lineage>
</organism>
<dbReference type="InterPro" id="IPR029052">
    <property type="entry name" value="Metallo-depent_PP-like"/>
</dbReference>
<accession>A0A075FNV6</accession>
<dbReference type="PANTHER" id="PTHR30337">
    <property type="entry name" value="COMPONENT OF ATP-DEPENDENT DSDNA EXONUCLEASE"/>
    <property type="match status" value="1"/>
</dbReference>